<name>A0A0C9Y604_9AGAM</name>
<protein>
    <submittedName>
        <fullName evidence="1">Uncharacterized protein</fullName>
    </submittedName>
</protein>
<dbReference type="EMBL" id="KN834087">
    <property type="protein sequence ID" value="KIK12401.1"/>
    <property type="molecule type" value="Genomic_DNA"/>
</dbReference>
<dbReference type="Proteomes" id="UP000054018">
    <property type="component" value="Unassembled WGS sequence"/>
</dbReference>
<keyword evidence="2" id="KW-1185">Reference proteome</keyword>
<organism evidence="1 2">
    <name type="scientific">Pisolithus microcarpus 441</name>
    <dbReference type="NCBI Taxonomy" id="765257"/>
    <lineage>
        <taxon>Eukaryota</taxon>
        <taxon>Fungi</taxon>
        <taxon>Dikarya</taxon>
        <taxon>Basidiomycota</taxon>
        <taxon>Agaricomycotina</taxon>
        <taxon>Agaricomycetes</taxon>
        <taxon>Agaricomycetidae</taxon>
        <taxon>Boletales</taxon>
        <taxon>Sclerodermatineae</taxon>
        <taxon>Pisolithaceae</taxon>
        <taxon>Pisolithus</taxon>
    </lineage>
</organism>
<sequence length="52" mass="5987">MSTRCLLRRTYRRGKMQEMMADKGEGPLIVSGCFYRLDGHSEIGMLMMGESR</sequence>
<evidence type="ECO:0000313" key="1">
    <source>
        <dbReference type="EMBL" id="KIK12401.1"/>
    </source>
</evidence>
<gene>
    <name evidence="1" type="ORF">PISMIDRAFT_689502</name>
</gene>
<proteinExistence type="predicted"/>
<dbReference type="AlphaFoldDB" id="A0A0C9Y604"/>
<reference evidence="2" key="2">
    <citation type="submission" date="2015-01" db="EMBL/GenBank/DDBJ databases">
        <title>Evolutionary Origins and Diversification of the Mycorrhizal Mutualists.</title>
        <authorList>
            <consortium name="DOE Joint Genome Institute"/>
            <consortium name="Mycorrhizal Genomics Consortium"/>
            <person name="Kohler A."/>
            <person name="Kuo A."/>
            <person name="Nagy L.G."/>
            <person name="Floudas D."/>
            <person name="Copeland A."/>
            <person name="Barry K.W."/>
            <person name="Cichocki N."/>
            <person name="Veneault-Fourrey C."/>
            <person name="LaButti K."/>
            <person name="Lindquist E.A."/>
            <person name="Lipzen A."/>
            <person name="Lundell T."/>
            <person name="Morin E."/>
            <person name="Murat C."/>
            <person name="Riley R."/>
            <person name="Ohm R."/>
            <person name="Sun H."/>
            <person name="Tunlid A."/>
            <person name="Henrissat B."/>
            <person name="Grigoriev I.V."/>
            <person name="Hibbett D.S."/>
            <person name="Martin F."/>
        </authorList>
    </citation>
    <scope>NUCLEOTIDE SEQUENCE [LARGE SCALE GENOMIC DNA]</scope>
    <source>
        <strain evidence="2">441</strain>
    </source>
</reference>
<reference evidence="1 2" key="1">
    <citation type="submission" date="2014-04" db="EMBL/GenBank/DDBJ databases">
        <authorList>
            <consortium name="DOE Joint Genome Institute"/>
            <person name="Kuo A."/>
            <person name="Kohler A."/>
            <person name="Costa M.D."/>
            <person name="Nagy L.G."/>
            <person name="Floudas D."/>
            <person name="Copeland A."/>
            <person name="Barry K.W."/>
            <person name="Cichocki N."/>
            <person name="Veneault-Fourrey C."/>
            <person name="LaButti K."/>
            <person name="Lindquist E.A."/>
            <person name="Lipzen A."/>
            <person name="Lundell T."/>
            <person name="Morin E."/>
            <person name="Murat C."/>
            <person name="Sun H."/>
            <person name="Tunlid A."/>
            <person name="Henrissat B."/>
            <person name="Grigoriev I.V."/>
            <person name="Hibbett D.S."/>
            <person name="Martin F."/>
            <person name="Nordberg H.P."/>
            <person name="Cantor M.N."/>
            <person name="Hua S.X."/>
        </authorList>
    </citation>
    <scope>NUCLEOTIDE SEQUENCE [LARGE SCALE GENOMIC DNA]</scope>
    <source>
        <strain evidence="1 2">441</strain>
    </source>
</reference>
<accession>A0A0C9Y604</accession>
<evidence type="ECO:0000313" key="2">
    <source>
        <dbReference type="Proteomes" id="UP000054018"/>
    </source>
</evidence>
<dbReference type="HOGENOM" id="CLU_3088147_0_0_1"/>